<dbReference type="KEGG" id="kmn:HW532_02190"/>
<dbReference type="RefSeq" id="WP_213162857.1">
    <property type="nucleotide sequence ID" value="NZ_CP058214.1"/>
</dbReference>
<reference evidence="2 3" key="1">
    <citation type="submission" date="2020-06" db="EMBL/GenBank/DDBJ databases">
        <title>Genome sequence of 2 isolates from Red Sea Mangroves.</title>
        <authorList>
            <person name="Sefrji F."/>
            <person name="Michoud G."/>
            <person name="Merlino G."/>
            <person name="Daffonchio D."/>
        </authorList>
    </citation>
    <scope>NUCLEOTIDE SEQUENCE [LARGE SCALE GENOMIC DNA]</scope>
    <source>
        <strain evidence="2 3">R1DC25</strain>
    </source>
</reference>
<dbReference type="SUPFAM" id="SSF53300">
    <property type="entry name" value="vWA-like"/>
    <property type="match status" value="1"/>
</dbReference>
<dbReference type="EMBL" id="CP058214">
    <property type="protein sequence ID" value="QPC41637.1"/>
    <property type="molecule type" value="Genomic_DNA"/>
</dbReference>
<organism evidence="2 3">
    <name type="scientific">Kaustia mangrovi</name>
    <dbReference type="NCBI Taxonomy" id="2593653"/>
    <lineage>
        <taxon>Bacteria</taxon>
        <taxon>Pseudomonadati</taxon>
        <taxon>Pseudomonadota</taxon>
        <taxon>Alphaproteobacteria</taxon>
        <taxon>Hyphomicrobiales</taxon>
        <taxon>Parvibaculaceae</taxon>
        <taxon>Kaustia</taxon>
    </lineage>
</organism>
<dbReference type="Proteomes" id="UP000593594">
    <property type="component" value="Chromosome"/>
</dbReference>
<evidence type="ECO:0000256" key="1">
    <source>
        <dbReference type="SAM" id="MobiDB-lite"/>
    </source>
</evidence>
<dbReference type="AlphaFoldDB" id="A0A7S8HAJ1"/>
<evidence type="ECO:0000313" key="2">
    <source>
        <dbReference type="EMBL" id="QPC41637.1"/>
    </source>
</evidence>
<accession>A0A7S8HAJ1</accession>
<feature type="region of interest" description="Disordered" evidence="1">
    <location>
        <begin position="1"/>
        <end position="21"/>
    </location>
</feature>
<dbReference type="InterPro" id="IPR036465">
    <property type="entry name" value="vWFA_dom_sf"/>
</dbReference>
<sequence length="244" mass="26265">MTSDKKAPVRRGETRQPASSAADVGAFLAEVRSRPAPAAQAGAARGRLIFAMDATMSRQPTWDHALQIQAEMFAETARIGGLDVQLVYFRGLAECRASKWVGDPSALARLMTGVDCRGGHTQIRKVLAHVLKEARRHKVNAVVYVGDCVEENVDDLCARAGEIGLLGVPVFMFQEGHEPVAEAAFREIARLTRGAWCRFDRSSARELRELLSAVAVYAAGGRKALADHSRAGGGAATALLEQLD</sequence>
<name>A0A7S8HAJ1_9HYPH</name>
<gene>
    <name evidence="2" type="ORF">HW532_02190</name>
</gene>
<feature type="compositionally biased region" description="Basic and acidic residues" evidence="1">
    <location>
        <begin position="1"/>
        <end position="14"/>
    </location>
</feature>
<proteinExistence type="predicted"/>
<keyword evidence="3" id="KW-1185">Reference proteome</keyword>
<protein>
    <submittedName>
        <fullName evidence="2">VWA domain-containing protein</fullName>
    </submittedName>
</protein>
<evidence type="ECO:0000313" key="3">
    <source>
        <dbReference type="Proteomes" id="UP000593594"/>
    </source>
</evidence>